<dbReference type="AlphaFoldDB" id="A0A9J6ZS62"/>
<dbReference type="RefSeq" id="WP_250724168.1">
    <property type="nucleotide sequence ID" value="NZ_CP098400.1"/>
</dbReference>
<evidence type="ECO:0000256" key="3">
    <source>
        <dbReference type="ARBA" id="ARBA00022485"/>
    </source>
</evidence>
<evidence type="ECO:0000256" key="8">
    <source>
        <dbReference type="ARBA" id="ARBA00023014"/>
    </source>
</evidence>
<dbReference type="PROSITE" id="PS01087">
    <property type="entry name" value="RADICAL_ACTIVATING"/>
    <property type="match status" value="1"/>
</dbReference>
<keyword evidence="3 9" id="KW-0004">4Fe-4S</keyword>
<dbReference type="InterPro" id="IPR013785">
    <property type="entry name" value="Aldolase_TIM"/>
</dbReference>
<dbReference type="SFLD" id="SFLDS00029">
    <property type="entry name" value="Radical_SAM"/>
    <property type="match status" value="1"/>
</dbReference>
<dbReference type="GO" id="GO:0051539">
    <property type="term" value="F:4 iron, 4 sulfur cluster binding"/>
    <property type="evidence" value="ECO:0007669"/>
    <property type="project" value="UniProtKB-UniRule"/>
</dbReference>
<keyword evidence="8 9" id="KW-0411">Iron-sulfur</keyword>
<dbReference type="PANTHER" id="PTHR30352">
    <property type="entry name" value="PYRUVATE FORMATE-LYASE-ACTIVATING ENZYME"/>
    <property type="match status" value="1"/>
</dbReference>
<name>A0A9J6ZS62_9BACT</name>
<evidence type="ECO:0000259" key="10">
    <source>
        <dbReference type="PROSITE" id="PS51918"/>
    </source>
</evidence>
<dbReference type="EMBL" id="CP098400">
    <property type="protein sequence ID" value="URW80056.1"/>
    <property type="molecule type" value="Genomic_DNA"/>
</dbReference>
<evidence type="ECO:0000256" key="6">
    <source>
        <dbReference type="ARBA" id="ARBA00023002"/>
    </source>
</evidence>
<dbReference type="Proteomes" id="UP001056426">
    <property type="component" value="Chromosome"/>
</dbReference>
<dbReference type="Pfam" id="PF04055">
    <property type="entry name" value="Radical_SAM"/>
    <property type="match status" value="1"/>
</dbReference>
<comment type="cofactor">
    <cofactor evidence="9">
        <name>[4Fe-4S] cluster</name>
        <dbReference type="ChEBI" id="CHEBI:49883"/>
    </cofactor>
    <text evidence="9">Binds 1 [4Fe-4S] cluster. The cluster is coordinated with 3 cysteines and an exchangeable S-adenosyl-L-methionine.</text>
</comment>
<evidence type="ECO:0000256" key="1">
    <source>
        <dbReference type="ARBA" id="ARBA00002918"/>
    </source>
</evidence>
<keyword evidence="9" id="KW-0963">Cytoplasm</keyword>
<keyword evidence="6 9" id="KW-0560">Oxidoreductase</keyword>
<evidence type="ECO:0000256" key="7">
    <source>
        <dbReference type="ARBA" id="ARBA00023004"/>
    </source>
</evidence>
<keyword evidence="5 9" id="KW-0479">Metal-binding</keyword>
<dbReference type="SFLD" id="SFLDG01067">
    <property type="entry name" value="SPASM/twitch_domain_containing"/>
    <property type="match status" value="1"/>
</dbReference>
<dbReference type="SUPFAM" id="SSF102114">
    <property type="entry name" value="Radical SAM enzymes"/>
    <property type="match status" value="1"/>
</dbReference>
<feature type="domain" description="Radical SAM core" evidence="10">
    <location>
        <begin position="13"/>
        <end position="233"/>
    </location>
</feature>
<reference evidence="11" key="1">
    <citation type="submission" date="2022-05" db="EMBL/GenBank/DDBJ databases">
        <authorList>
            <person name="Sun X."/>
        </authorList>
    </citation>
    <scope>NUCLEOTIDE SEQUENCE</scope>
    <source>
        <strain evidence="11">Ai-910</strain>
    </source>
</reference>
<dbReference type="InterPro" id="IPR058240">
    <property type="entry name" value="rSAM_sf"/>
</dbReference>
<dbReference type="InterPro" id="IPR007197">
    <property type="entry name" value="rSAM"/>
</dbReference>
<comment type="similarity">
    <text evidence="2 9">Belongs to the organic radical-activating enzymes family.</text>
</comment>
<proteinExistence type="inferred from homology"/>
<keyword evidence="11" id="KW-0670">Pyruvate</keyword>
<reference evidence="11" key="2">
    <citation type="submission" date="2022-06" db="EMBL/GenBank/DDBJ databases">
        <title>Xiashengella guii gen. nov. sp. nov., a bacterium isolated form anaerobic digestion tank.</title>
        <authorList>
            <person name="Huang H."/>
        </authorList>
    </citation>
    <scope>NUCLEOTIDE SEQUENCE</scope>
    <source>
        <strain evidence="11">Ai-910</strain>
    </source>
</reference>
<evidence type="ECO:0000256" key="9">
    <source>
        <dbReference type="RuleBase" id="RU362053"/>
    </source>
</evidence>
<comment type="function">
    <text evidence="1">Activation of pyruvate formate-lyase 1 under anaerobic conditions by generation of an organic free radical, using S-adenosylmethionine and reduced flavodoxin as cosubstrates to produce 5'-deoxy-adenosine.</text>
</comment>
<evidence type="ECO:0000313" key="12">
    <source>
        <dbReference type="Proteomes" id="UP001056426"/>
    </source>
</evidence>
<dbReference type="PROSITE" id="PS51918">
    <property type="entry name" value="RADICAL_SAM"/>
    <property type="match status" value="1"/>
</dbReference>
<dbReference type="Gene3D" id="3.20.20.70">
    <property type="entry name" value="Aldolase class I"/>
    <property type="match status" value="1"/>
</dbReference>
<gene>
    <name evidence="11" type="primary">pflA</name>
    <name evidence="11" type="ORF">M9189_01610</name>
</gene>
<evidence type="ECO:0000256" key="2">
    <source>
        <dbReference type="ARBA" id="ARBA00009777"/>
    </source>
</evidence>
<dbReference type="GO" id="GO:0043365">
    <property type="term" value="F:[formate-C-acetyltransferase]-activating enzyme activity"/>
    <property type="evidence" value="ECO:0007669"/>
    <property type="project" value="UniProtKB-UniRule"/>
</dbReference>
<dbReference type="InterPro" id="IPR001989">
    <property type="entry name" value="Radical_activat_CS"/>
</dbReference>
<dbReference type="SFLD" id="SFLDG01066">
    <property type="entry name" value="organic_radical-activating_enz"/>
    <property type="match status" value="1"/>
</dbReference>
<comment type="catalytic activity">
    <reaction evidence="9">
        <text>glycyl-[formate C-acetyltransferase] + reduced [flavodoxin] + S-adenosyl-L-methionine = glycin-2-yl radical-[formate C-acetyltransferase] + semiquinone [flavodoxin] + 5'-deoxyadenosine + L-methionine + H(+)</text>
        <dbReference type="Rhea" id="RHEA:19225"/>
        <dbReference type="Rhea" id="RHEA-COMP:10622"/>
        <dbReference type="Rhea" id="RHEA-COMP:12190"/>
        <dbReference type="Rhea" id="RHEA-COMP:12191"/>
        <dbReference type="Rhea" id="RHEA-COMP:14480"/>
        <dbReference type="ChEBI" id="CHEBI:15378"/>
        <dbReference type="ChEBI" id="CHEBI:17319"/>
        <dbReference type="ChEBI" id="CHEBI:29947"/>
        <dbReference type="ChEBI" id="CHEBI:32722"/>
        <dbReference type="ChEBI" id="CHEBI:57618"/>
        <dbReference type="ChEBI" id="CHEBI:57844"/>
        <dbReference type="ChEBI" id="CHEBI:59789"/>
        <dbReference type="ChEBI" id="CHEBI:140311"/>
        <dbReference type="EC" id="1.97.1.4"/>
    </reaction>
</comment>
<protein>
    <recommendedName>
        <fullName evidence="9">Pyruvate formate-lyase-activating enzyme</fullName>
        <ecNumber evidence="9">1.97.1.4</ecNumber>
    </recommendedName>
</protein>
<dbReference type="InterPro" id="IPR034457">
    <property type="entry name" value="Organic_radical-activating"/>
</dbReference>
<evidence type="ECO:0000256" key="5">
    <source>
        <dbReference type="ARBA" id="ARBA00022723"/>
    </source>
</evidence>
<dbReference type="CDD" id="cd01335">
    <property type="entry name" value="Radical_SAM"/>
    <property type="match status" value="1"/>
</dbReference>
<accession>A0A9J6ZS62</accession>
<comment type="subcellular location">
    <subcellularLocation>
        <location evidence="9">Cytoplasm</location>
    </subcellularLocation>
</comment>
<dbReference type="InterPro" id="IPR012838">
    <property type="entry name" value="PFL1_activating"/>
</dbReference>
<dbReference type="GO" id="GO:0005737">
    <property type="term" value="C:cytoplasm"/>
    <property type="evidence" value="ECO:0007669"/>
    <property type="project" value="UniProtKB-SubCell"/>
</dbReference>
<keyword evidence="7 9" id="KW-0408">Iron</keyword>
<sequence>MLRVHSIESLGTFDGPGIRFVIFLQGCNFKCLYCANPDTIEYGNGKEYICEDLVKIAVSQRPFFGKKGGVTVSGGEPLMQAKGLIRLFGLLKEEGINTCIDTNGSILTSDVKELLKLTDLVLLDFKHIDSEKHKALTGMSNSRTLAFADYLAQADIPAWARYVLVPGISDAEEDMHELGRHLQGLKNIEKLEIQPYHKLGVHKYEALGWKYKLEGVPTNTEDQLNRAKSIFGQYVKEVVIN</sequence>
<dbReference type="KEGG" id="alkq:M9189_01610"/>
<dbReference type="EC" id="1.97.1.4" evidence="9"/>
<dbReference type="GO" id="GO:0046872">
    <property type="term" value="F:metal ion binding"/>
    <property type="evidence" value="ECO:0007669"/>
    <property type="project" value="UniProtKB-UniRule"/>
</dbReference>
<evidence type="ECO:0000256" key="4">
    <source>
        <dbReference type="ARBA" id="ARBA00022691"/>
    </source>
</evidence>
<keyword evidence="4 9" id="KW-0949">S-adenosyl-L-methionine</keyword>
<dbReference type="PANTHER" id="PTHR30352:SF5">
    <property type="entry name" value="PYRUVATE FORMATE-LYASE 1-ACTIVATING ENZYME"/>
    <property type="match status" value="1"/>
</dbReference>
<dbReference type="NCBIfam" id="TIGR02493">
    <property type="entry name" value="PFLA"/>
    <property type="match status" value="1"/>
</dbReference>
<comment type="function">
    <text evidence="9">Activation of pyruvate formate-lyase under anaerobic conditions by generation of an organic free radical, using S-adenosylmethionine and reduced flavodoxin as cosubstrates to produce 5'-deoxy-adenosine.</text>
</comment>
<keyword evidence="12" id="KW-1185">Reference proteome</keyword>
<evidence type="ECO:0000313" key="11">
    <source>
        <dbReference type="EMBL" id="URW80056.1"/>
    </source>
</evidence>
<organism evidence="11 12">
    <name type="scientific">Xiashengella succiniciproducens</name>
    <dbReference type="NCBI Taxonomy" id="2949635"/>
    <lineage>
        <taxon>Bacteria</taxon>
        <taxon>Pseudomonadati</taxon>
        <taxon>Bacteroidota</taxon>
        <taxon>Bacteroidia</taxon>
        <taxon>Marinilabiliales</taxon>
        <taxon>Marinilabiliaceae</taxon>
        <taxon>Xiashengella</taxon>
    </lineage>
</organism>